<keyword evidence="2" id="KW-1185">Reference proteome</keyword>
<name>A0AAD1MJC7_9MYCO</name>
<evidence type="ECO:0000313" key="1">
    <source>
        <dbReference type="EMBL" id="BBX24716.1"/>
    </source>
</evidence>
<dbReference type="EMBL" id="AP022564">
    <property type="protein sequence ID" value="BBX24716.1"/>
    <property type="molecule type" value="Genomic_DNA"/>
</dbReference>
<gene>
    <name evidence="1" type="ORF">MTER_41270</name>
</gene>
<proteinExistence type="predicted"/>
<accession>A0AAD1MJC7</accession>
<protein>
    <submittedName>
        <fullName evidence="1">Uncharacterized protein</fullName>
    </submittedName>
</protein>
<dbReference type="PROSITE" id="PS51257">
    <property type="entry name" value="PROKAR_LIPOPROTEIN"/>
    <property type="match status" value="1"/>
</dbReference>
<reference evidence="1 2" key="1">
    <citation type="journal article" date="2019" name="Emerg. Microbes Infect.">
        <title>Comprehensive subspecies identification of 175 nontuberculous mycobacteria species based on 7547 genomic profiles.</title>
        <authorList>
            <person name="Matsumoto Y."/>
            <person name="Kinjo T."/>
            <person name="Motooka D."/>
            <person name="Nabeya D."/>
            <person name="Jung N."/>
            <person name="Uechi K."/>
            <person name="Horii T."/>
            <person name="Iida T."/>
            <person name="Fujita J."/>
            <person name="Nakamura S."/>
        </authorList>
    </citation>
    <scope>NUCLEOTIDE SEQUENCE [LARGE SCALE GENOMIC DNA]</scope>
    <source>
        <strain evidence="1 2">JCM 12143</strain>
    </source>
</reference>
<evidence type="ECO:0000313" key="2">
    <source>
        <dbReference type="Proteomes" id="UP000467636"/>
    </source>
</evidence>
<dbReference type="Proteomes" id="UP000467636">
    <property type="component" value="Chromosome"/>
</dbReference>
<sequence length="68" mass="7102">MLSAKVSGCSMNTATACSIAVPVAAADVSMSLMGSAPFRKVSSRVTAPDPNCLDIELVPPRHNYYTLS</sequence>
<organism evidence="1 2">
    <name type="scientific">Mycolicibacter terrae</name>
    <dbReference type="NCBI Taxonomy" id="1788"/>
    <lineage>
        <taxon>Bacteria</taxon>
        <taxon>Bacillati</taxon>
        <taxon>Actinomycetota</taxon>
        <taxon>Actinomycetes</taxon>
        <taxon>Mycobacteriales</taxon>
        <taxon>Mycobacteriaceae</taxon>
        <taxon>Mycolicibacter</taxon>
    </lineage>
</organism>
<dbReference type="AlphaFoldDB" id="A0AAD1MJC7"/>